<feature type="site" description="Transition state stabilizer" evidence="7">
    <location>
        <position position="26"/>
    </location>
</feature>
<dbReference type="InterPro" id="IPR029044">
    <property type="entry name" value="Nucleotide-diphossugar_trans"/>
</dbReference>
<dbReference type="PROSITE" id="PS01295">
    <property type="entry name" value="ISPD"/>
    <property type="match status" value="1"/>
</dbReference>
<dbReference type="HAMAP" id="MF_00108">
    <property type="entry name" value="IspD"/>
    <property type="match status" value="1"/>
</dbReference>
<dbReference type="EMBL" id="JADIMX010000089">
    <property type="protein sequence ID" value="MBO8434626.1"/>
    <property type="molecule type" value="Genomic_DNA"/>
</dbReference>
<dbReference type="PANTHER" id="PTHR32125:SF4">
    <property type="entry name" value="2-C-METHYL-D-ERYTHRITOL 4-PHOSPHATE CYTIDYLYLTRANSFERASE, CHLOROPLASTIC"/>
    <property type="match status" value="1"/>
</dbReference>
<dbReference type="Gene3D" id="3.90.550.10">
    <property type="entry name" value="Spore Coat Polysaccharide Biosynthesis Protein SpsA, Chain A"/>
    <property type="match status" value="1"/>
</dbReference>
<feature type="site" description="Transition state stabilizer" evidence="7">
    <location>
        <position position="19"/>
    </location>
</feature>
<accession>A0A9D9DY52</accession>
<protein>
    <recommendedName>
        <fullName evidence="7">2-C-methyl-D-erythritol 4-phosphate cytidylyltransferase</fullName>
        <ecNumber evidence="7">2.7.7.60</ecNumber>
    </recommendedName>
    <alternativeName>
        <fullName evidence="7">4-diphosphocytidyl-2C-methyl-D-erythritol synthase</fullName>
    </alternativeName>
    <alternativeName>
        <fullName evidence="7">MEP cytidylyltransferase</fullName>
        <shortName evidence="7">MCT</shortName>
    </alternativeName>
</protein>
<dbReference type="InterPro" id="IPR001228">
    <property type="entry name" value="IspD"/>
</dbReference>
<evidence type="ECO:0000256" key="7">
    <source>
        <dbReference type="HAMAP-Rule" id="MF_00108"/>
    </source>
</evidence>
<name>A0A9D9DY52_9FIRM</name>
<feature type="site" description="Positions MEP for the nucleophilic attack" evidence="7">
    <location>
        <position position="215"/>
    </location>
</feature>
<dbReference type="FunFam" id="3.90.550.10:FF:000003">
    <property type="entry name" value="2-C-methyl-D-erythritol 4-phosphate cytidylyltransferase"/>
    <property type="match status" value="1"/>
</dbReference>
<feature type="site" description="Positions MEP for the nucleophilic attack" evidence="7">
    <location>
        <position position="159"/>
    </location>
</feature>
<evidence type="ECO:0000313" key="9">
    <source>
        <dbReference type="Proteomes" id="UP000823611"/>
    </source>
</evidence>
<dbReference type="NCBIfam" id="TIGR00453">
    <property type="entry name" value="ispD"/>
    <property type="match status" value="1"/>
</dbReference>
<dbReference type="InterPro" id="IPR018294">
    <property type="entry name" value="ISPD_synthase_CS"/>
</dbReference>
<dbReference type="InterPro" id="IPR034683">
    <property type="entry name" value="IspD/TarI"/>
</dbReference>
<proteinExistence type="inferred from homology"/>
<comment type="catalytic activity">
    <reaction evidence="1 7">
        <text>2-C-methyl-D-erythritol 4-phosphate + CTP + H(+) = 4-CDP-2-C-methyl-D-erythritol + diphosphate</text>
        <dbReference type="Rhea" id="RHEA:13429"/>
        <dbReference type="ChEBI" id="CHEBI:15378"/>
        <dbReference type="ChEBI" id="CHEBI:33019"/>
        <dbReference type="ChEBI" id="CHEBI:37563"/>
        <dbReference type="ChEBI" id="CHEBI:57823"/>
        <dbReference type="ChEBI" id="CHEBI:58262"/>
        <dbReference type="EC" id="2.7.7.60"/>
    </reaction>
</comment>
<dbReference type="PANTHER" id="PTHR32125">
    <property type="entry name" value="2-C-METHYL-D-ERYTHRITOL 4-PHOSPHATE CYTIDYLYLTRANSFERASE, CHLOROPLASTIC"/>
    <property type="match status" value="1"/>
</dbReference>
<gene>
    <name evidence="7 8" type="primary">ispD</name>
    <name evidence="8" type="ORF">IAC55_04805</name>
</gene>
<dbReference type="EC" id="2.7.7.60" evidence="7"/>
<comment type="caution">
    <text evidence="8">The sequence shown here is derived from an EMBL/GenBank/DDBJ whole genome shotgun (WGS) entry which is preliminary data.</text>
</comment>
<evidence type="ECO:0000256" key="5">
    <source>
        <dbReference type="ARBA" id="ARBA00022695"/>
    </source>
</evidence>
<evidence type="ECO:0000256" key="1">
    <source>
        <dbReference type="ARBA" id="ARBA00001282"/>
    </source>
</evidence>
<dbReference type="Pfam" id="PF01128">
    <property type="entry name" value="IspD"/>
    <property type="match status" value="1"/>
</dbReference>
<organism evidence="8 9">
    <name type="scientific">Candidatus Fimicola merdigallinarum</name>
    <dbReference type="NCBI Taxonomy" id="2840819"/>
    <lineage>
        <taxon>Bacteria</taxon>
        <taxon>Bacillati</taxon>
        <taxon>Bacillota</taxon>
        <taxon>Clostridia</taxon>
        <taxon>Lachnospirales</taxon>
        <taxon>Lachnospiraceae</taxon>
        <taxon>Lachnospiraceae incertae sedis</taxon>
        <taxon>Candidatus Fimicola</taxon>
    </lineage>
</organism>
<keyword evidence="5 7" id="KW-0548">Nucleotidyltransferase</keyword>
<evidence type="ECO:0000256" key="2">
    <source>
        <dbReference type="ARBA" id="ARBA00004787"/>
    </source>
</evidence>
<dbReference type="AlphaFoldDB" id="A0A9D9DY52"/>
<comment type="function">
    <text evidence="7">Catalyzes the formation of 4-diphosphocytidyl-2-C-methyl-D-erythritol from CTP and 2-C-methyl-D-erythritol 4-phosphate (MEP).</text>
</comment>
<sequence length="239" mass="26661">MYNNVRCIAIVLAGGSGKRMGLEISKQFLKLNGKPIIAYTLEKFSDVDEIDDIILVTKPEYIEYCKKEIIDKYGIKKVSDIVCGGRERQESVFKGLQAVKDENSIVLIHDGVRPFVSKSHIFETIKGAYESGGCILGVRANDTIKICDDNNLVASTLDRSRLWYIQTPQTFKYSLIYNAHCDADKSGFFATDDSMIAEKSGIPVKVIEGSYDNIKLTTIEDITIAKAIIDSQKEKGEIK</sequence>
<reference evidence="8" key="1">
    <citation type="submission" date="2020-10" db="EMBL/GenBank/DDBJ databases">
        <authorList>
            <person name="Gilroy R."/>
        </authorList>
    </citation>
    <scope>NUCLEOTIDE SEQUENCE</scope>
    <source>
        <strain evidence="8">F6-4510</strain>
    </source>
</reference>
<dbReference type="CDD" id="cd02516">
    <property type="entry name" value="CDP-ME_synthetase"/>
    <property type="match status" value="1"/>
</dbReference>
<evidence type="ECO:0000256" key="3">
    <source>
        <dbReference type="ARBA" id="ARBA00009789"/>
    </source>
</evidence>
<dbReference type="SUPFAM" id="SSF53448">
    <property type="entry name" value="Nucleotide-diphospho-sugar transferases"/>
    <property type="match status" value="1"/>
</dbReference>
<keyword evidence="6 7" id="KW-0414">Isoprene biosynthesis</keyword>
<evidence type="ECO:0000256" key="4">
    <source>
        <dbReference type="ARBA" id="ARBA00022679"/>
    </source>
</evidence>
<evidence type="ECO:0000256" key="6">
    <source>
        <dbReference type="ARBA" id="ARBA00023229"/>
    </source>
</evidence>
<evidence type="ECO:0000313" key="8">
    <source>
        <dbReference type="EMBL" id="MBO8434626.1"/>
    </source>
</evidence>
<reference evidence="8" key="2">
    <citation type="journal article" date="2021" name="PeerJ">
        <title>Extensive microbial diversity within the chicken gut microbiome revealed by metagenomics and culture.</title>
        <authorList>
            <person name="Gilroy R."/>
            <person name="Ravi A."/>
            <person name="Getino M."/>
            <person name="Pursley I."/>
            <person name="Horton D.L."/>
            <person name="Alikhan N.F."/>
            <person name="Baker D."/>
            <person name="Gharbi K."/>
            <person name="Hall N."/>
            <person name="Watson M."/>
            <person name="Adriaenssens E.M."/>
            <person name="Foster-Nyarko E."/>
            <person name="Jarju S."/>
            <person name="Secka A."/>
            <person name="Antonio M."/>
            <person name="Oren A."/>
            <person name="Chaudhuri R.R."/>
            <person name="La Ragione R."/>
            <person name="Hildebrand F."/>
            <person name="Pallen M.J."/>
        </authorList>
    </citation>
    <scope>NUCLEOTIDE SEQUENCE</scope>
    <source>
        <strain evidence="8">F6-4510</strain>
    </source>
</reference>
<keyword evidence="4 7" id="KW-0808">Transferase</keyword>
<dbReference type="GO" id="GO:0050518">
    <property type="term" value="F:2-C-methyl-D-erythritol 4-phosphate cytidylyltransferase activity"/>
    <property type="evidence" value="ECO:0007669"/>
    <property type="project" value="UniProtKB-UniRule"/>
</dbReference>
<comment type="pathway">
    <text evidence="2 7">Isoprenoid biosynthesis; isopentenyl diphosphate biosynthesis via DXP pathway; isopentenyl diphosphate from 1-deoxy-D-xylulose 5-phosphate: step 2/6.</text>
</comment>
<comment type="similarity">
    <text evidence="3 7">Belongs to the IspD/TarI cytidylyltransferase family. IspD subfamily.</text>
</comment>
<dbReference type="Proteomes" id="UP000823611">
    <property type="component" value="Unassembled WGS sequence"/>
</dbReference>
<dbReference type="GO" id="GO:0019288">
    <property type="term" value="P:isopentenyl diphosphate biosynthetic process, methylerythritol 4-phosphate pathway"/>
    <property type="evidence" value="ECO:0007669"/>
    <property type="project" value="UniProtKB-UniRule"/>
</dbReference>
<dbReference type="InterPro" id="IPR050088">
    <property type="entry name" value="IspD/TarI_cytidylyltransf_bact"/>
</dbReference>